<reference evidence="13" key="1">
    <citation type="submission" date="2021-07" db="EMBL/GenBank/DDBJ databases">
        <title>Genome Resource of American Ginseng Black Spot Pathogen Alternaria panax.</title>
        <authorList>
            <person name="Qiu C."/>
            <person name="Wang W."/>
            <person name="Liu Z."/>
        </authorList>
    </citation>
    <scope>NUCLEOTIDE SEQUENCE</scope>
    <source>
        <strain evidence="13">BNCC115425</strain>
    </source>
</reference>
<dbReference type="Pfam" id="PF03443">
    <property type="entry name" value="AA9"/>
    <property type="match status" value="2"/>
</dbReference>
<comment type="subcellular location">
    <subcellularLocation>
        <location evidence="2 11">Secreted</location>
    </subcellularLocation>
</comment>
<keyword evidence="14" id="KW-1185">Reference proteome</keyword>
<dbReference type="Proteomes" id="UP001199106">
    <property type="component" value="Unassembled WGS sequence"/>
</dbReference>
<evidence type="ECO:0000256" key="9">
    <source>
        <dbReference type="ARBA" id="ARBA00044502"/>
    </source>
</evidence>
<comment type="domain">
    <text evidence="11">Has a modular structure: an endo-beta-1,4-glucanase catalytic module at the N-terminus, a linker rich in serines and threonines, and a C-terminal carbohydrate-binding module (CBM).</text>
</comment>
<accession>A0AAD4NP33</accession>
<evidence type="ECO:0000256" key="3">
    <source>
        <dbReference type="ARBA" id="ARBA00022525"/>
    </source>
</evidence>
<dbReference type="InterPro" id="IPR005103">
    <property type="entry name" value="AA9_LPMO"/>
</dbReference>
<feature type="domain" description="Auxiliary Activity family 9 catalytic" evidence="12">
    <location>
        <begin position="122"/>
        <end position="170"/>
    </location>
</feature>
<dbReference type="GO" id="GO:0030245">
    <property type="term" value="P:cellulose catabolic process"/>
    <property type="evidence" value="ECO:0007669"/>
    <property type="project" value="UniProtKB-UniRule"/>
</dbReference>
<evidence type="ECO:0000313" key="14">
    <source>
        <dbReference type="Proteomes" id="UP001199106"/>
    </source>
</evidence>
<protein>
    <recommendedName>
        <fullName evidence="11">AA9 family lytic polysaccharide monooxygenase</fullName>
        <ecNumber evidence="11">1.14.99.56</ecNumber>
    </recommendedName>
    <alternativeName>
        <fullName evidence="11">Endo-beta-1,4-glucanase</fullName>
    </alternativeName>
    <alternativeName>
        <fullName evidence="11">Glycosyl hydrolase 61 family protein</fullName>
    </alternativeName>
</protein>
<dbReference type="InterPro" id="IPR049892">
    <property type="entry name" value="AA9"/>
</dbReference>
<evidence type="ECO:0000256" key="6">
    <source>
        <dbReference type="ARBA" id="ARBA00023157"/>
    </source>
</evidence>
<keyword evidence="8 11" id="KW-0624">Polysaccharide degradation</keyword>
<dbReference type="GO" id="GO:0005576">
    <property type="term" value="C:extracellular region"/>
    <property type="evidence" value="ECO:0007669"/>
    <property type="project" value="UniProtKB-SubCell"/>
</dbReference>
<dbReference type="PANTHER" id="PTHR33353:SF17">
    <property type="entry name" value="ENDO-BETA-1,4-GLUCANASE D"/>
    <property type="match status" value="1"/>
</dbReference>
<keyword evidence="5" id="KW-0186">Copper</keyword>
<dbReference type="AlphaFoldDB" id="A0AAD4NP33"/>
<evidence type="ECO:0000259" key="12">
    <source>
        <dbReference type="Pfam" id="PF03443"/>
    </source>
</evidence>
<evidence type="ECO:0000256" key="7">
    <source>
        <dbReference type="ARBA" id="ARBA00023277"/>
    </source>
</evidence>
<comment type="cofactor">
    <cofactor evidence="1">
        <name>Cu(2+)</name>
        <dbReference type="ChEBI" id="CHEBI:29036"/>
    </cofactor>
</comment>
<comment type="function">
    <text evidence="11">Lytic polysaccharide monooxygenase (LMPO) that depolymerizes crystalline and amorphous polysaccharides via the oxidation of scissile alpha- or beta-(1-4)-glycosidic bonds, yielding C1 and/or C4 oxidation products. Catalysis by LPMOs requires the reduction of the active-site copper from Cu(II) to Cu(I) by a reducing agent and H(2)O(2) or O(2) as a cosubstrate.</text>
</comment>
<evidence type="ECO:0000256" key="2">
    <source>
        <dbReference type="ARBA" id="ARBA00004613"/>
    </source>
</evidence>
<evidence type="ECO:0000256" key="11">
    <source>
        <dbReference type="RuleBase" id="RU368122"/>
    </source>
</evidence>
<dbReference type="Gene3D" id="2.70.50.70">
    <property type="match status" value="2"/>
</dbReference>
<dbReference type="EC" id="1.14.99.56" evidence="11"/>
<keyword evidence="4 11" id="KW-0136">Cellulose degradation</keyword>
<gene>
    <name evidence="13" type="ORF">G6011_09451</name>
</gene>
<dbReference type="GO" id="GO:0030248">
    <property type="term" value="F:cellulose binding"/>
    <property type="evidence" value="ECO:0007669"/>
    <property type="project" value="UniProtKB-UniRule"/>
</dbReference>
<dbReference type="EMBL" id="JAANER010000004">
    <property type="protein sequence ID" value="KAG9191363.1"/>
    <property type="molecule type" value="Genomic_DNA"/>
</dbReference>
<evidence type="ECO:0000256" key="1">
    <source>
        <dbReference type="ARBA" id="ARBA00001973"/>
    </source>
</evidence>
<keyword evidence="3 11" id="KW-0964">Secreted</keyword>
<sequence length="202" mass="21236">MQSLNGFKQSKGIYMPSNDGPIQDVPSPSTACNGCAKRFLQVNGAWLHALTSTGPDSTTDNTVIDSSHKGLSMVYMKQVGNALDNSGAGPGDGWFKIGQPGYQNGCWAVDDLLLFTRRRTCAGEAHLYMECVSVRVSGGTNTTNLSTVSFPGAYKADDESILFNVWSASDGKPYPNGACAIPGPGVFTCSNSTVAKSCADMG</sequence>
<evidence type="ECO:0000256" key="10">
    <source>
        <dbReference type="ARBA" id="ARBA00045077"/>
    </source>
</evidence>
<comment type="catalytic activity">
    <reaction evidence="10 11">
        <text>[(1-&gt;4)-beta-D-glucosyl]n+m + reduced acceptor + O2 = 4-dehydro-beta-D-glucosyl-[(1-&gt;4)-beta-D-glucosyl]n-1 + [(1-&gt;4)-beta-D-glucosyl]m + acceptor + H2O.</text>
        <dbReference type="EC" id="1.14.99.56"/>
    </reaction>
</comment>
<comment type="caution">
    <text evidence="13">The sequence shown here is derived from an EMBL/GenBank/DDBJ whole genome shotgun (WGS) entry which is preliminary data.</text>
</comment>
<proteinExistence type="inferred from homology"/>
<evidence type="ECO:0000256" key="8">
    <source>
        <dbReference type="ARBA" id="ARBA00023326"/>
    </source>
</evidence>
<feature type="domain" description="Auxiliary Activity family 9 catalytic" evidence="12">
    <location>
        <begin position="17"/>
        <end position="112"/>
    </location>
</feature>
<keyword evidence="7 11" id="KW-0119">Carbohydrate metabolism</keyword>
<name>A0AAD4NP33_9PLEO</name>
<comment type="similarity">
    <text evidence="9">Belongs to the polysaccharide monooxygenase AA9 family.</text>
</comment>
<evidence type="ECO:0000313" key="13">
    <source>
        <dbReference type="EMBL" id="KAG9191363.1"/>
    </source>
</evidence>
<dbReference type="PANTHER" id="PTHR33353">
    <property type="entry name" value="PUTATIVE (AFU_ORTHOLOGUE AFUA_1G12560)-RELATED"/>
    <property type="match status" value="1"/>
</dbReference>
<dbReference type="GO" id="GO:0008810">
    <property type="term" value="F:cellulase activity"/>
    <property type="evidence" value="ECO:0007669"/>
    <property type="project" value="UniProtKB-UniRule"/>
</dbReference>
<evidence type="ECO:0000256" key="5">
    <source>
        <dbReference type="ARBA" id="ARBA00023008"/>
    </source>
</evidence>
<evidence type="ECO:0000256" key="4">
    <source>
        <dbReference type="ARBA" id="ARBA00023001"/>
    </source>
</evidence>
<keyword evidence="6 11" id="KW-1015">Disulfide bond</keyword>
<organism evidence="13 14">
    <name type="scientific">Alternaria panax</name>
    <dbReference type="NCBI Taxonomy" id="48097"/>
    <lineage>
        <taxon>Eukaryota</taxon>
        <taxon>Fungi</taxon>
        <taxon>Dikarya</taxon>
        <taxon>Ascomycota</taxon>
        <taxon>Pezizomycotina</taxon>
        <taxon>Dothideomycetes</taxon>
        <taxon>Pleosporomycetidae</taxon>
        <taxon>Pleosporales</taxon>
        <taxon>Pleosporineae</taxon>
        <taxon>Pleosporaceae</taxon>
        <taxon>Alternaria</taxon>
        <taxon>Alternaria sect. Panax</taxon>
    </lineage>
</organism>